<dbReference type="InterPro" id="IPR058031">
    <property type="entry name" value="AAA_lid_NorR"/>
</dbReference>
<dbReference type="PRINTS" id="PR01590">
    <property type="entry name" value="HTHFIS"/>
</dbReference>
<protein>
    <submittedName>
        <fullName evidence="7">Sigma-54-dependent Fis family transcriptional regulator</fullName>
    </submittedName>
</protein>
<evidence type="ECO:0000256" key="4">
    <source>
        <dbReference type="ARBA" id="ARBA00023125"/>
    </source>
</evidence>
<dbReference type="InterPro" id="IPR003018">
    <property type="entry name" value="GAF"/>
</dbReference>
<dbReference type="PANTHER" id="PTHR32071">
    <property type="entry name" value="TRANSCRIPTIONAL REGULATORY PROTEIN"/>
    <property type="match status" value="1"/>
</dbReference>
<dbReference type="PROSITE" id="PS50045">
    <property type="entry name" value="SIGMA54_INTERACT_4"/>
    <property type="match status" value="1"/>
</dbReference>
<dbReference type="InterPro" id="IPR002197">
    <property type="entry name" value="HTH_Fis"/>
</dbReference>
<reference evidence="7 8" key="1">
    <citation type="submission" date="2024-09" db="EMBL/GenBank/DDBJ databases">
        <authorList>
            <person name="Sun Q."/>
            <person name="Mori K."/>
        </authorList>
    </citation>
    <scope>NUCLEOTIDE SEQUENCE [LARGE SCALE GENOMIC DNA]</scope>
    <source>
        <strain evidence="7 8">JCM 1334</strain>
    </source>
</reference>
<dbReference type="EMBL" id="JBHMBC010000016">
    <property type="protein sequence ID" value="MFB9819962.1"/>
    <property type="molecule type" value="Genomic_DNA"/>
</dbReference>
<comment type="caution">
    <text evidence="7">The sequence shown here is derived from an EMBL/GenBank/DDBJ whole genome shotgun (WGS) entry which is preliminary data.</text>
</comment>
<dbReference type="Pfam" id="PF25601">
    <property type="entry name" value="AAA_lid_14"/>
    <property type="match status" value="1"/>
</dbReference>
<evidence type="ECO:0000256" key="5">
    <source>
        <dbReference type="ARBA" id="ARBA00023163"/>
    </source>
</evidence>
<dbReference type="Proteomes" id="UP001589702">
    <property type="component" value="Unassembled WGS sequence"/>
</dbReference>
<keyword evidence="5" id="KW-0804">Transcription</keyword>
<dbReference type="InterPro" id="IPR009057">
    <property type="entry name" value="Homeodomain-like_sf"/>
</dbReference>
<keyword evidence="1" id="KW-0547">Nucleotide-binding</keyword>
<evidence type="ECO:0000256" key="2">
    <source>
        <dbReference type="ARBA" id="ARBA00022840"/>
    </source>
</evidence>
<evidence type="ECO:0000313" key="8">
    <source>
        <dbReference type="Proteomes" id="UP001589702"/>
    </source>
</evidence>
<name>A0ABV5XYZ1_ARTRM</name>
<dbReference type="InterPro" id="IPR027417">
    <property type="entry name" value="P-loop_NTPase"/>
</dbReference>
<feature type="domain" description="Sigma-54 factor interaction" evidence="6">
    <location>
        <begin position="468"/>
        <end position="530"/>
    </location>
</feature>
<keyword evidence="3" id="KW-0805">Transcription regulation</keyword>
<dbReference type="Gene3D" id="1.10.8.60">
    <property type="match status" value="1"/>
</dbReference>
<dbReference type="Gene3D" id="1.10.10.60">
    <property type="entry name" value="Homeodomain-like"/>
    <property type="match status" value="1"/>
</dbReference>
<dbReference type="RefSeq" id="WP_268819315.1">
    <property type="nucleotide sequence ID" value="NZ_BAAAWN010000001.1"/>
</dbReference>
<dbReference type="SUPFAM" id="SSF52540">
    <property type="entry name" value="P-loop containing nucleoside triphosphate hydrolases"/>
    <property type="match status" value="1"/>
</dbReference>
<keyword evidence="8" id="KW-1185">Reference proteome</keyword>
<dbReference type="InterPro" id="IPR002078">
    <property type="entry name" value="Sigma_54_int"/>
</dbReference>
<dbReference type="Pfam" id="PF02954">
    <property type="entry name" value="HTH_8"/>
    <property type="match status" value="1"/>
</dbReference>
<keyword evidence="4" id="KW-0238">DNA-binding</keyword>
<dbReference type="Pfam" id="PF01590">
    <property type="entry name" value="GAF"/>
    <property type="match status" value="1"/>
</dbReference>
<evidence type="ECO:0000259" key="6">
    <source>
        <dbReference type="PROSITE" id="PS50045"/>
    </source>
</evidence>
<sequence>MDKSRREDALRSARERLITEGLVRASIPASLVAEEIEQSWRRSVSNHVNPATGPHILGEVDPDSAILRAAGRILDQWQNNLTDTRMALFLADEEGRIVSRRIVDAQDTRTLDNANAAEGFVFSEQALGTNGLGTPIEGRGVVFVRGHEHFNDALARLACAGAPIKHPITGRIVGSLSIASHVDASSPLMVSMARQAGHQIAEALELMADSRNLELARTYRQFRSSKHPVLVMNSETVMTDLPALAHFDAESHAYLWEMLRMHHWDQDKLQIELPVLGTEAMVRRLGRAGQDAIFALEFTEPASAPAEGRVSVGKHPEQRSAPALREVLDGLSSRQARTTTSYSVLQRELTAAATADGLIRVTGGPGTGKHHQSSKWLRQHTGREPKTFTAEMLTEDPTAWAVMEAALAEGCGILVTAGPGIGHDLVDRLTEFASAHRPGVHPGARVILTERTSGPFNPNHEAEDLQGPVRLPSLVELRGELLDIVREVSAELFPGAPAPRFSPAALQCLLAWRWPGNVAELARLLAHLRRSAGTGLIQTKDLPAPMRQTTLSSLSRYEQSERDTIVAALAEANGNKSRAAEILGIGRTTMYRKMRALKIDDDERMILPGP</sequence>
<proteinExistence type="predicted"/>
<accession>A0ABV5XYZ1</accession>
<dbReference type="InterPro" id="IPR029016">
    <property type="entry name" value="GAF-like_dom_sf"/>
</dbReference>
<dbReference type="Gene3D" id="3.30.450.40">
    <property type="match status" value="1"/>
</dbReference>
<evidence type="ECO:0000256" key="1">
    <source>
        <dbReference type="ARBA" id="ARBA00022741"/>
    </source>
</evidence>
<evidence type="ECO:0000256" key="3">
    <source>
        <dbReference type="ARBA" id="ARBA00023015"/>
    </source>
</evidence>
<evidence type="ECO:0000313" key="7">
    <source>
        <dbReference type="EMBL" id="MFB9819962.1"/>
    </source>
</evidence>
<gene>
    <name evidence="7" type="ORF">ACFFP1_10670</name>
</gene>
<organism evidence="7 8">
    <name type="scientific">Arthrobacter ramosus</name>
    <dbReference type="NCBI Taxonomy" id="1672"/>
    <lineage>
        <taxon>Bacteria</taxon>
        <taxon>Bacillati</taxon>
        <taxon>Actinomycetota</taxon>
        <taxon>Actinomycetes</taxon>
        <taxon>Micrococcales</taxon>
        <taxon>Micrococcaceae</taxon>
        <taxon>Arthrobacter</taxon>
    </lineage>
</organism>
<keyword evidence="2" id="KW-0067">ATP-binding</keyword>
<dbReference type="SUPFAM" id="SSF46689">
    <property type="entry name" value="Homeodomain-like"/>
    <property type="match status" value="1"/>
</dbReference>